<dbReference type="AlphaFoldDB" id="A0AAW0GW38"/>
<protein>
    <submittedName>
        <fullName evidence="2">Uncharacterized protein</fullName>
    </submittedName>
</protein>
<feature type="region of interest" description="Disordered" evidence="1">
    <location>
        <begin position="1"/>
        <end position="22"/>
    </location>
</feature>
<organism evidence="2 3">
    <name type="scientific">Cerrena zonata</name>
    <dbReference type="NCBI Taxonomy" id="2478898"/>
    <lineage>
        <taxon>Eukaryota</taxon>
        <taxon>Fungi</taxon>
        <taxon>Dikarya</taxon>
        <taxon>Basidiomycota</taxon>
        <taxon>Agaricomycotina</taxon>
        <taxon>Agaricomycetes</taxon>
        <taxon>Polyporales</taxon>
        <taxon>Cerrenaceae</taxon>
        <taxon>Cerrena</taxon>
    </lineage>
</organism>
<proteinExistence type="predicted"/>
<evidence type="ECO:0000256" key="1">
    <source>
        <dbReference type="SAM" id="MobiDB-lite"/>
    </source>
</evidence>
<accession>A0AAW0GW38</accession>
<keyword evidence="3" id="KW-1185">Reference proteome</keyword>
<reference evidence="2 3" key="1">
    <citation type="submission" date="2022-09" db="EMBL/GenBank/DDBJ databases">
        <authorList>
            <person name="Palmer J.M."/>
        </authorList>
    </citation>
    <scope>NUCLEOTIDE SEQUENCE [LARGE SCALE GENOMIC DNA]</scope>
    <source>
        <strain evidence="2 3">DSM 7382</strain>
    </source>
</reference>
<comment type="caution">
    <text evidence="2">The sequence shown here is derived from an EMBL/GenBank/DDBJ whole genome shotgun (WGS) entry which is preliminary data.</text>
</comment>
<evidence type="ECO:0000313" key="3">
    <source>
        <dbReference type="Proteomes" id="UP001385951"/>
    </source>
</evidence>
<name>A0AAW0GW38_9APHY</name>
<evidence type="ECO:0000313" key="2">
    <source>
        <dbReference type="EMBL" id="KAK7696497.1"/>
    </source>
</evidence>
<dbReference type="Proteomes" id="UP001385951">
    <property type="component" value="Unassembled WGS sequence"/>
</dbReference>
<gene>
    <name evidence="2" type="ORF">QCA50_001155</name>
</gene>
<dbReference type="EMBL" id="JASBNA010000001">
    <property type="protein sequence ID" value="KAK7696497.1"/>
    <property type="molecule type" value="Genomic_DNA"/>
</dbReference>
<sequence length="235" mass="25469">MHTSNPSRSPFPLSPLQAGSTQHQMDYEGDYLLMGLPTPQGWQTGASPLVIPTMPLPQDAQNVYQNTNYTTPNAFQDADNGYVDVANTSATTFIPTSPSHSLLGIWAPPPFEAPPTLSPRGQLASPLGGQALASPLLFTGMQFFSPQRGSPLIQRDDWLGLDTALLSPEVALPNTLGLHNVHLTMSPRGLPVDEETVPPPAPLMGTVPLPQDVVQHPPNVTFRRVYHRSFGRNEH</sequence>